<proteinExistence type="predicted"/>
<protein>
    <submittedName>
        <fullName evidence="2">Uncharacterized protein</fullName>
    </submittedName>
</protein>
<keyword evidence="3" id="KW-1185">Reference proteome</keyword>
<organism evidence="2 3">
    <name type="scientific">Adineta steineri</name>
    <dbReference type="NCBI Taxonomy" id="433720"/>
    <lineage>
        <taxon>Eukaryota</taxon>
        <taxon>Metazoa</taxon>
        <taxon>Spiralia</taxon>
        <taxon>Gnathifera</taxon>
        <taxon>Rotifera</taxon>
        <taxon>Eurotatoria</taxon>
        <taxon>Bdelloidea</taxon>
        <taxon>Adinetida</taxon>
        <taxon>Adinetidae</taxon>
        <taxon>Adineta</taxon>
    </lineage>
</organism>
<dbReference type="OrthoDB" id="10010933at2759"/>
<evidence type="ECO:0000313" key="3">
    <source>
        <dbReference type="Proteomes" id="UP000663832"/>
    </source>
</evidence>
<feature type="transmembrane region" description="Helical" evidence="1">
    <location>
        <begin position="9"/>
        <end position="29"/>
    </location>
</feature>
<dbReference type="AlphaFoldDB" id="A0A815IJN3"/>
<evidence type="ECO:0000256" key="1">
    <source>
        <dbReference type="SAM" id="Phobius"/>
    </source>
</evidence>
<dbReference type="Proteomes" id="UP000663832">
    <property type="component" value="Unassembled WGS sequence"/>
</dbReference>
<keyword evidence="1" id="KW-0472">Membrane</keyword>
<accession>A0A815IJN3</accession>
<dbReference type="EMBL" id="CAJNOM010000333">
    <property type="protein sequence ID" value="CAF1366850.1"/>
    <property type="molecule type" value="Genomic_DNA"/>
</dbReference>
<keyword evidence="1" id="KW-1133">Transmembrane helix</keyword>
<reference evidence="2" key="1">
    <citation type="submission" date="2021-02" db="EMBL/GenBank/DDBJ databases">
        <authorList>
            <person name="Nowell W R."/>
        </authorList>
    </citation>
    <scope>NUCLEOTIDE SEQUENCE</scope>
</reference>
<keyword evidence="1" id="KW-0812">Transmembrane</keyword>
<comment type="caution">
    <text evidence="2">The sequence shown here is derived from an EMBL/GenBank/DDBJ whole genome shotgun (WGS) entry which is preliminary data.</text>
</comment>
<sequence>MACYMSSRIFFYLIVLFTIIYSIYGYRLYDLQNINSEQFVIEQQDQPRYNQLRSVLLPKICVKKLVDNQNLRDANHNHHLQRTTRKCYPFDMR</sequence>
<gene>
    <name evidence="2" type="ORF">QVE165_LOCUS34871</name>
</gene>
<name>A0A815IJN3_9BILA</name>
<evidence type="ECO:0000313" key="2">
    <source>
        <dbReference type="EMBL" id="CAF1366850.1"/>
    </source>
</evidence>